<dbReference type="EMBL" id="CAKOGL010000016">
    <property type="protein sequence ID" value="CAH2096171.1"/>
    <property type="molecule type" value="Genomic_DNA"/>
</dbReference>
<protein>
    <recommendedName>
        <fullName evidence="4">Cyclin-dependent kinase 2-interacting protein</fullName>
    </recommendedName>
</protein>
<proteinExistence type="predicted"/>
<dbReference type="Proteomes" id="UP001153954">
    <property type="component" value="Unassembled WGS sequence"/>
</dbReference>
<reference evidence="2" key="1">
    <citation type="submission" date="2022-03" db="EMBL/GenBank/DDBJ databases">
        <authorList>
            <person name="Tunstrom K."/>
        </authorList>
    </citation>
    <scope>NUCLEOTIDE SEQUENCE</scope>
</reference>
<feature type="region of interest" description="Disordered" evidence="1">
    <location>
        <begin position="1"/>
        <end position="28"/>
    </location>
</feature>
<comment type="caution">
    <text evidence="2">The sequence shown here is derived from an EMBL/GenBank/DDBJ whole genome shotgun (WGS) entry which is preliminary data.</text>
</comment>
<evidence type="ECO:0000256" key="1">
    <source>
        <dbReference type="SAM" id="MobiDB-lite"/>
    </source>
</evidence>
<evidence type="ECO:0008006" key="4">
    <source>
        <dbReference type="Google" id="ProtNLM"/>
    </source>
</evidence>
<name>A0AAU9UE24_EUPED</name>
<sequence>MSNTPTKSKIEPNSFTPKEITSPSKDTSGISKTVYSHITNIHRLLSDWSSLRDKGAKICKSISAIKLHEYEDNYYPHQTKPLIDNLLEALDGLENVVEGVNISCNQMQALSKLQYTKEPVINTWSMCEIAENIIKINKTLQKEFNLKKVITENIAHCRDENLIEVYVSAWEVDSYFSKELSAYLFTEVGLPGIT</sequence>
<gene>
    <name evidence="2" type="ORF">EEDITHA_LOCUS11544</name>
</gene>
<keyword evidence="3" id="KW-1185">Reference proteome</keyword>
<accession>A0AAU9UE24</accession>
<organism evidence="2 3">
    <name type="scientific">Euphydryas editha</name>
    <name type="common">Edith's checkerspot</name>
    <dbReference type="NCBI Taxonomy" id="104508"/>
    <lineage>
        <taxon>Eukaryota</taxon>
        <taxon>Metazoa</taxon>
        <taxon>Ecdysozoa</taxon>
        <taxon>Arthropoda</taxon>
        <taxon>Hexapoda</taxon>
        <taxon>Insecta</taxon>
        <taxon>Pterygota</taxon>
        <taxon>Neoptera</taxon>
        <taxon>Endopterygota</taxon>
        <taxon>Lepidoptera</taxon>
        <taxon>Glossata</taxon>
        <taxon>Ditrysia</taxon>
        <taxon>Papilionoidea</taxon>
        <taxon>Nymphalidae</taxon>
        <taxon>Nymphalinae</taxon>
        <taxon>Euphydryas</taxon>
    </lineage>
</organism>
<dbReference type="AlphaFoldDB" id="A0AAU9UE24"/>
<evidence type="ECO:0000313" key="2">
    <source>
        <dbReference type="EMBL" id="CAH2096171.1"/>
    </source>
</evidence>
<evidence type="ECO:0000313" key="3">
    <source>
        <dbReference type="Proteomes" id="UP001153954"/>
    </source>
</evidence>